<dbReference type="InterPro" id="IPR038732">
    <property type="entry name" value="HpyO/CreE_NAD-binding"/>
</dbReference>
<protein>
    <submittedName>
        <fullName evidence="3">Pyridine nucleotide-disulfide oxidoreductase</fullName>
    </submittedName>
</protein>
<sequence length="453" mass="48011">MASPSTPVIAVIGAGFSGVMTALHLLRDGAAARVILLERNTPVGLGAAYATHNPSHRLNVRAGNMSAWPDRPGDFVDWLRGLGLDVGPGDFATRGDYGRYLQGLLTDIVEGPEGAGRLVIAPDAVVGLEPGGDGWRLTTAMGRPILADAVVLALGNPPPCRPHGVTDALAASPAYVADPWRWDPARLPPGPVLLLGTGLTMVDLALSLEDAAPGRSIIALSRRGLIPREHEGEPPARPPSPPASDIPPLAALAWLRRTAAEHGWRTAVDALRPATQDLWRGWSVAHKQAFLRHARPFWDVHRHRLSSEVASRVAGLRRSGRLQIAAGKIVRLAEAEDGRVEGAWRPRGETASQPFSVSAVINATGPTGDVTRSTDPLLLDLIRRGLARPDPLRLGLDVDADNRLLDTSGYASPTLFAVGPVTRGAWWEINAVPDIRGQAAQVAALALAAARRG</sequence>
<dbReference type="PANTHER" id="PTHR40254:SF1">
    <property type="entry name" value="BLR0577 PROTEIN"/>
    <property type="match status" value="1"/>
</dbReference>
<feature type="transmembrane region" description="Helical" evidence="1">
    <location>
        <begin position="6"/>
        <end position="26"/>
    </location>
</feature>
<dbReference type="InterPro" id="IPR036188">
    <property type="entry name" value="FAD/NAD-bd_sf"/>
</dbReference>
<evidence type="ECO:0000259" key="2">
    <source>
        <dbReference type="Pfam" id="PF13454"/>
    </source>
</evidence>
<dbReference type="Proteomes" id="UP000234479">
    <property type="component" value="Unassembled WGS sequence"/>
</dbReference>
<evidence type="ECO:0000313" key="4">
    <source>
        <dbReference type="Proteomes" id="UP000234479"/>
    </source>
</evidence>
<accession>A0A2N5DRX1</accession>
<proteinExistence type="predicted"/>
<dbReference type="Pfam" id="PF13454">
    <property type="entry name" value="NAD_binding_9"/>
    <property type="match status" value="1"/>
</dbReference>
<gene>
    <name evidence="3" type="ORF">SGCZBJ_01295</name>
</gene>
<comment type="caution">
    <text evidence="3">The sequence shown here is derived from an EMBL/GenBank/DDBJ whole genome shotgun (WGS) entry which is preliminary data.</text>
</comment>
<evidence type="ECO:0000256" key="1">
    <source>
        <dbReference type="SAM" id="Phobius"/>
    </source>
</evidence>
<keyword evidence="1" id="KW-1133">Transmembrane helix</keyword>
<dbReference type="AlphaFoldDB" id="A0A2N5DRX1"/>
<feature type="domain" description="FAD-dependent urate hydroxylase HpyO/Asp monooxygenase CreE-like FAD/NAD(P)-binding" evidence="2">
    <location>
        <begin position="10"/>
        <end position="156"/>
    </location>
</feature>
<name>A0A2N5DRX1_9CAUL</name>
<dbReference type="RefSeq" id="WP_101716226.1">
    <property type="nucleotide sequence ID" value="NZ_PJRS01000004.1"/>
</dbReference>
<keyword evidence="4" id="KW-1185">Reference proteome</keyword>
<dbReference type="OrthoDB" id="101972at2"/>
<dbReference type="Gene3D" id="3.50.50.60">
    <property type="entry name" value="FAD/NAD(P)-binding domain"/>
    <property type="match status" value="2"/>
</dbReference>
<dbReference type="InterPro" id="IPR052189">
    <property type="entry name" value="L-asp_N-monooxygenase_NS-form"/>
</dbReference>
<dbReference type="SUPFAM" id="SSF51905">
    <property type="entry name" value="FAD/NAD(P)-binding domain"/>
    <property type="match status" value="1"/>
</dbReference>
<evidence type="ECO:0000313" key="3">
    <source>
        <dbReference type="EMBL" id="PLR28809.1"/>
    </source>
</evidence>
<dbReference type="PANTHER" id="PTHR40254">
    <property type="entry name" value="BLR0577 PROTEIN"/>
    <property type="match status" value="1"/>
</dbReference>
<dbReference type="EMBL" id="PJRS01000004">
    <property type="protein sequence ID" value="PLR28809.1"/>
    <property type="molecule type" value="Genomic_DNA"/>
</dbReference>
<reference evidence="3 4" key="1">
    <citation type="submission" date="2017-12" db="EMBL/GenBank/DDBJ databases">
        <title>The genome sequence of Caulobacter sp. 410.</title>
        <authorList>
            <person name="Gao J."/>
            <person name="Mao X."/>
            <person name="Sun J."/>
        </authorList>
    </citation>
    <scope>NUCLEOTIDE SEQUENCE [LARGE SCALE GENOMIC DNA]</scope>
    <source>
        <strain evidence="3 4">410</strain>
    </source>
</reference>
<keyword evidence="1" id="KW-0812">Transmembrane</keyword>
<keyword evidence="1" id="KW-0472">Membrane</keyword>
<organism evidence="3 4">
    <name type="scientific">Caulobacter zeae</name>
    <dbReference type="NCBI Taxonomy" id="2055137"/>
    <lineage>
        <taxon>Bacteria</taxon>
        <taxon>Pseudomonadati</taxon>
        <taxon>Pseudomonadota</taxon>
        <taxon>Alphaproteobacteria</taxon>
        <taxon>Caulobacterales</taxon>
        <taxon>Caulobacteraceae</taxon>
        <taxon>Caulobacter</taxon>
    </lineage>
</organism>